<accession>X1HHF1</accession>
<dbReference type="InterPro" id="IPR012676">
    <property type="entry name" value="TGS-like"/>
</dbReference>
<dbReference type="Gene3D" id="3.40.50.300">
    <property type="entry name" value="P-loop containing nucleotide triphosphate hydrolases"/>
    <property type="match status" value="1"/>
</dbReference>
<dbReference type="InterPro" id="IPR012675">
    <property type="entry name" value="Beta-grasp_dom_sf"/>
</dbReference>
<proteinExistence type="predicted"/>
<organism evidence="4">
    <name type="scientific">marine sediment metagenome</name>
    <dbReference type="NCBI Taxonomy" id="412755"/>
    <lineage>
        <taxon>unclassified sequences</taxon>
        <taxon>metagenomes</taxon>
        <taxon>ecological metagenomes</taxon>
    </lineage>
</organism>
<gene>
    <name evidence="4" type="ORF">S03H2_36097</name>
</gene>
<sequence>DLETILTELSLSDLAVAEKRVRKLDEGLRKGSQEERDKHLQEKEVLEGIAAALSDGRPVRSLELHPEERVLLRGYGFLSQKPVLVLANIGDLTHDVEQQRLKDLGAHCDPLSLRWLSLNGDLECELRRIEDPTEQEEFMEAMGITEYAAGPIIHATYDVTRSMTFFTGNEHEVRAWTLPEGSRAIDAAAKVHTDMARGFIRAEVVPYESLIQAGSFAHAREAGHYREEGKDAIVHDGEVIHFRFSV</sequence>
<dbReference type="InterPro" id="IPR023192">
    <property type="entry name" value="TGS-like_dom_sf"/>
</dbReference>
<evidence type="ECO:0000256" key="1">
    <source>
        <dbReference type="ARBA" id="ARBA00022741"/>
    </source>
</evidence>
<dbReference type="InterPro" id="IPR027417">
    <property type="entry name" value="P-loop_NTPase"/>
</dbReference>
<dbReference type="GO" id="GO:0005737">
    <property type="term" value="C:cytoplasm"/>
    <property type="evidence" value="ECO:0007669"/>
    <property type="project" value="TreeGrafter"/>
</dbReference>
<feature type="non-terminal residue" evidence="4">
    <location>
        <position position="1"/>
    </location>
</feature>
<dbReference type="Gene3D" id="1.10.150.300">
    <property type="entry name" value="TGS-like domain"/>
    <property type="match status" value="1"/>
</dbReference>
<feature type="domain" description="YchF C-terminal" evidence="3">
    <location>
        <begin position="163"/>
        <end position="244"/>
    </location>
</feature>
<dbReference type="SUPFAM" id="SSF81271">
    <property type="entry name" value="TGS-like"/>
    <property type="match status" value="1"/>
</dbReference>
<dbReference type="Pfam" id="PF06071">
    <property type="entry name" value="YchF-GTPase_C"/>
    <property type="match status" value="1"/>
</dbReference>
<name>X1HHF1_9ZZZZ</name>
<dbReference type="PANTHER" id="PTHR23305:SF18">
    <property type="entry name" value="OBG-TYPE G DOMAIN-CONTAINING PROTEIN"/>
    <property type="match status" value="1"/>
</dbReference>
<dbReference type="InterPro" id="IPR013029">
    <property type="entry name" value="YchF_C"/>
</dbReference>
<evidence type="ECO:0000256" key="2">
    <source>
        <dbReference type="ARBA" id="ARBA00022840"/>
    </source>
</evidence>
<comment type="caution">
    <text evidence="4">The sequence shown here is derived from an EMBL/GenBank/DDBJ whole genome shotgun (WGS) entry which is preliminary data.</text>
</comment>
<dbReference type="AlphaFoldDB" id="X1HHF1"/>
<dbReference type="PANTHER" id="PTHR23305">
    <property type="entry name" value="OBG GTPASE FAMILY"/>
    <property type="match status" value="1"/>
</dbReference>
<dbReference type="EMBL" id="BARU01022132">
    <property type="protein sequence ID" value="GAH53259.1"/>
    <property type="molecule type" value="Genomic_DNA"/>
</dbReference>
<protein>
    <recommendedName>
        <fullName evidence="3">YchF C-terminal domain-containing protein</fullName>
    </recommendedName>
</protein>
<dbReference type="GO" id="GO:0005524">
    <property type="term" value="F:ATP binding"/>
    <property type="evidence" value="ECO:0007669"/>
    <property type="project" value="UniProtKB-KW"/>
</dbReference>
<keyword evidence="1" id="KW-0547">Nucleotide-binding</keyword>
<reference evidence="4" key="1">
    <citation type="journal article" date="2014" name="Front. Microbiol.">
        <title>High frequency of phylogenetically diverse reductive dehalogenase-homologous genes in deep subseafloor sedimentary metagenomes.</title>
        <authorList>
            <person name="Kawai M."/>
            <person name="Futagami T."/>
            <person name="Toyoda A."/>
            <person name="Takaki Y."/>
            <person name="Nishi S."/>
            <person name="Hori S."/>
            <person name="Arai W."/>
            <person name="Tsubouchi T."/>
            <person name="Morono Y."/>
            <person name="Uchiyama I."/>
            <person name="Ito T."/>
            <person name="Fujiyama A."/>
            <person name="Inagaki F."/>
            <person name="Takami H."/>
        </authorList>
    </citation>
    <scope>NUCLEOTIDE SEQUENCE</scope>
    <source>
        <strain evidence="4">Expedition CK06-06</strain>
    </source>
</reference>
<dbReference type="GO" id="GO:0016887">
    <property type="term" value="F:ATP hydrolysis activity"/>
    <property type="evidence" value="ECO:0007669"/>
    <property type="project" value="TreeGrafter"/>
</dbReference>
<dbReference type="SUPFAM" id="SSF52540">
    <property type="entry name" value="P-loop containing nucleoside triphosphate hydrolases"/>
    <property type="match status" value="1"/>
</dbReference>
<keyword evidence="2" id="KW-0067">ATP-binding</keyword>
<evidence type="ECO:0000313" key="4">
    <source>
        <dbReference type="EMBL" id="GAH53259.1"/>
    </source>
</evidence>
<dbReference type="Gene3D" id="3.10.20.30">
    <property type="match status" value="1"/>
</dbReference>
<dbReference type="FunFam" id="3.10.20.30:FF:000001">
    <property type="entry name" value="Ribosome-binding ATPase YchF"/>
    <property type="match status" value="1"/>
</dbReference>
<evidence type="ECO:0000259" key="3">
    <source>
        <dbReference type="Pfam" id="PF06071"/>
    </source>
</evidence>